<gene>
    <name evidence="1" type="ORF">MNBD_PLANCTO03-2317</name>
</gene>
<accession>A0A3B1E8Y8</accession>
<evidence type="ECO:0000313" key="1">
    <source>
        <dbReference type="EMBL" id="VAX42337.1"/>
    </source>
</evidence>
<protein>
    <submittedName>
        <fullName evidence="1">Uncharacterized protein</fullName>
    </submittedName>
</protein>
<dbReference type="EMBL" id="UOGK01000678">
    <property type="protein sequence ID" value="VAX42337.1"/>
    <property type="molecule type" value="Genomic_DNA"/>
</dbReference>
<name>A0A3B1E8Y8_9ZZZZ</name>
<organism evidence="1">
    <name type="scientific">hydrothermal vent metagenome</name>
    <dbReference type="NCBI Taxonomy" id="652676"/>
    <lineage>
        <taxon>unclassified sequences</taxon>
        <taxon>metagenomes</taxon>
        <taxon>ecological metagenomes</taxon>
    </lineage>
</organism>
<proteinExistence type="predicted"/>
<reference evidence="1" key="1">
    <citation type="submission" date="2018-06" db="EMBL/GenBank/DDBJ databases">
        <authorList>
            <person name="Zhirakovskaya E."/>
        </authorList>
    </citation>
    <scope>NUCLEOTIDE SEQUENCE</scope>
</reference>
<sequence>MNLPFAPTLLQEALPQRAINQQIEHLGESIQKLAH</sequence>
<dbReference type="AlphaFoldDB" id="A0A3B1E8Y8"/>
<feature type="non-terminal residue" evidence="1">
    <location>
        <position position="35"/>
    </location>
</feature>